<evidence type="ECO:0000313" key="12">
    <source>
        <dbReference type="Proteomes" id="UP000305881"/>
    </source>
</evidence>
<dbReference type="InterPro" id="IPR036890">
    <property type="entry name" value="HATPase_C_sf"/>
</dbReference>
<dbReference type="KEGG" id="mbur:EQU24_08555"/>
<dbReference type="Gene3D" id="3.30.565.10">
    <property type="entry name" value="Histidine kinase-like ATPase, C-terminal domain"/>
    <property type="match status" value="1"/>
</dbReference>
<evidence type="ECO:0000256" key="8">
    <source>
        <dbReference type="SAM" id="Phobius"/>
    </source>
</evidence>
<evidence type="ECO:0000259" key="10">
    <source>
        <dbReference type="Pfam" id="PF08447"/>
    </source>
</evidence>
<dbReference type="InterPro" id="IPR035965">
    <property type="entry name" value="PAS-like_dom_sf"/>
</dbReference>
<dbReference type="PANTHER" id="PTHR41523:SF8">
    <property type="entry name" value="ETHYLENE RESPONSE SENSOR PROTEIN"/>
    <property type="match status" value="1"/>
</dbReference>
<feature type="domain" description="PAS fold-3" evidence="10">
    <location>
        <begin position="88"/>
        <end position="167"/>
    </location>
</feature>
<keyword evidence="3" id="KW-0597">Phosphoprotein</keyword>
<dbReference type="SUPFAM" id="SSF55785">
    <property type="entry name" value="PYP-like sensor domain (PAS domain)"/>
    <property type="match status" value="2"/>
</dbReference>
<keyword evidence="4" id="KW-0808">Transferase</keyword>
<evidence type="ECO:0000256" key="6">
    <source>
        <dbReference type="ARBA" id="ARBA00022777"/>
    </source>
</evidence>
<keyword evidence="7" id="KW-0067">ATP-binding</keyword>
<sequence>MTDFNYFAASGFYFPAIPLSIFFEAGYLTMLIAAIPPIWGFVRYHRKYRNLLVEYHDQQQKLKHLKQVTNSMFYEWHIETGKIEGCEDFAKLFGFSEHENAINHDLFLTKLHPNDQNRIKRVFKDALIHLDTFSAHYRLQTPEHDVIPIRQHGKVIRDPSGTPLKIHNAIQTDDKFADKASSENKQIQHIVTTSGLIGVLTISPENRILSANEYIFRLSGHDETTLKNAPLMTLLRFPDLNEHFFFAPNIDHSGIVNGQLIHKNGTVSSVKLSVNSVSNDSVTIDYFVLLLTDICEHIEEDRKLLEREQRHKNTLIREVHHRIKNNLQGIFGLLQNNALEHPEAKAILEQSMLQINSLAITYGLQSKTENGEIYLCDIVHSSTEFCQRLFFSTYETIELQIPSDHPIRVDRDNAVSLSLIVNELLLNAIKHSPGINKKISVSLDFDKNHAIFTVKNGPASLPQGFDFEQSIKIGTGLSLVKTLMPEQSQLCIYQTNHTVTAQLTMMPPLIFHKSQSNPFYSSSIK</sequence>
<evidence type="ECO:0000256" key="5">
    <source>
        <dbReference type="ARBA" id="ARBA00022741"/>
    </source>
</evidence>
<dbReference type="GO" id="GO:0004673">
    <property type="term" value="F:protein histidine kinase activity"/>
    <property type="evidence" value="ECO:0007669"/>
    <property type="project" value="UniProtKB-EC"/>
</dbReference>
<proteinExistence type="predicted"/>
<keyword evidence="8" id="KW-0472">Membrane</keyword>
<dbReference type="Proteomes" id="UP000305881">
    <property type="component" value="Chromosome"/>
</dbReference>
<evidence type="ECO:0000256" key="4">
    <source>
        <dbReference type="ARBA" id="ARBA00022679"/>
    </source>
</evidence>
<dbReference type="Pfam" id="PF08447">
    <property type="entry name" value="PAS_3"/>
    <property type="match status" value="1"/>
</dbReference>
<evidence type="ECO:0000256" key="7">
    <source>
        <dbReference type="ARBA" id="ARBA00022840"/>
    </source>
</evidence>
<keyword evidence="12" id="KW-1185">Reference proteome</keyword>
<dbReference type="OrthoDB" id="9808408at2"/>
<comment type="catalytic activity">
    <reaction evidence="1">
        <text>ATP + protein L-histidine = ADP + protein N-phospho-L-histidine.</text>
        <dbReference type="EC" id="2.7.13.3"/>
    </reaction>
</comment>
<evidence type="ECO:0000256" key="2">
    <source>
        <dbReference type="ARBA" id="ARBA00012438"/>
    </source>
</evidence>
<dbReference type="CDD" id="cd00130">
    <property type="entry name" value="PAS"/>
    <property type="match status" value="2"/>
</dbReference>
<organism evidence="11 12">
    <name type="scientific">Methylotuvimicrobium buryatense</name>
    <name type="common">Methylomicrobium buryatense</name>
    <dbReference type="NCBI Taxonomy" id="95641"/>
    <lineage>
        <taxon>Bacteria</taxon>
        <taxon>Pseudomonadati</taxon>
        <taxon>Pseudomonadota</taxon>
        <taxon>Gammaproteobacteria</taxon>
        <taxon>Methylococcales</taxon>
        <taxon>Methylococcaceae</taxon>
        <taxon>Methylotuvimicrobium</taxon>
    </lineage>
</organism>
<keyword evidence="8" id="KW-0812">Transmembrane</keyword>
<dbReference type="EMBL" id="CP035467">
    <property type="protein sequence ID" value="QCW82284.1"/>
    <property type="molecule type" value="Genomic_DNA"/>
</dbReference>
<feature type="transmembrane region" description="Helical" evidence="8">
    <location>
        <begin position="12"/>
        <end position="42"/>
    </location>
</feature>
<feature type="domain" description="Signal transduction histidine kinase subgroup 2 dimerisation and phosphoacceptor" evidence="9">
    <location>
        <begin position="318"/>
        <end position="371"/>
    </location>
</feature>
<dbReference type="Gene3D" id="3.30.450.20">
    <property type="entry name" value="PAS domain"/>
    <property type="match status" value="2"/>
</dbReference>
<evidence type="ECO:0000259" key="9">
    <source>
        <dbReference type="Pfam" id="PF07568"/>
    </source>
</evidence>
<gene>
    <name evidence="11" type="ORF">EQU24_08555</name>
</gene>
<dbReference type="EC" id="2.7.13.3" evidence="2"/>
<evidence type="ECO:0000256" key="1">
    <source>
        <dbReference type="ARBA" id="ARBA00000085"/>
    </source>
</evidence>
<keyword evidence="5" id="KW-0547">Nucleotide-binding</keyword>
<name>A0A4P9UM07_METBY</name>
<dbReference type="Pfam" id="PF07568">
    <property type="entry name" value="HisKA_2"/>
    <property type="match status" value="1"/>
</dbReference>
<dbReference type="InterPro" id="IPR000014">
    <property type="entry name" value="PAS"/>
</dbReference>
<dbReference type="InterPro" id="IPR011495">
    <property type="entry name" value="Sig_transdc_His_kin_sub2_dim/P"/>
</dbReference>
<dbReference type="STRING" id="675511.GCA_000341735_01314"/>
<keyword evidence="6" id="KW-0418">Kinase</keyword>
<accession>A0A4P9UM07</accession>
<keyword evidence="8" id="KW-1133">Transmembrane helix</keyword>
<dbReference type="PANTHER" id="PTHR41523">
    <property type="entry name" value="TWO-COMPONENT SYSTEM SENSOR PROTEIN"/>
    <property type="match status" value="1"/>
</dbReference>
<evidence type="ECO:0000313" key="11">
    <source>
        <dbReference type="EMBL" id="QCW82284.1"/>
    </source>
</evidence>
<protein>
    <recommendedName>
        <fullName evidence="2">histidine kinase</fullName>
        <ecNumber evidence="2">2.7.13.3</ecNumber>
    </recommendedName>
</protein>
<dbReference type="SUPFAM" id="SSF55874">
    <property type="entry name" value="ATPase domain of HSP90 chaperone/DNA topoisomerase II/histidine kinase"/>
    <property type="match status" value="1"/>
</dbReference>
<dbReference type="AlphaFoldDB" id="A0A4P9UM07"/>
<dbReference type="GO" id="GO:0005524">
    <property type="term" value="F:ATP binding"/>
    <property type="evidence" value="ECO:0007669"/>
    <property type="project" value="UniProtKB-KW"/>
</dbReference>
<dbReference type="InterPro" id="IPR013655">
    <property type="entry name" value="PAS_fold_3"/>
</dbReference>
<evidence type="ECO:0000256" key="3">
    <source>
        <dbReference type="ARBA" id="ARBA00022553"/>
    </source>
</evidence>
<reference evidence="12" key="1">
    <citation type="journal article" date="2019" name="J. Bacteriol.">
        <title>A Mutagenic Screen Identifies a TonB-Dependent Receptor Required for the Lanthanide Metal Switch in the Type I Methanotroph 'Methylotuvimicrobium buryatense' 5GB1C.</title>
        <authorList>
            <person name="Groom J.D."/>
            <person name="Ford S.M."/>
            <person name="Pesesky M.W."/>
            <person name="Lidstrom M.E."/>
        </authorList>
    </citation>
    <scope>NUCLEOTIDE SEQUENCE [LARGE SCALE GENOMIC DNA]</scope>
    <source>
        <strain evidence="12">5GB1C</strain>
    </source>
</reference>
<dbReference type="RefSeq" id="WP_017839887.1">
    <property type="nucleotide sequence ID" value="NZ_CP035467.1"/>
</dbReference>